<accession>A0A9N9KG23</accession>
<organism evidence="1 2">
    <name type="scientific">Dentiscutata erythropus</name>
    <dbReference type="NCBI Taxonomy" id="1348616"/>
    <lineage>
        <taxon>Eukaryota</taxon>
        <taxon>Fungi</taxon>
        <taxon>Fungi incertae sedis</taxon>
        <taxon>Mucoromycota</taxon>
        <taxon>Glomeromycotina</taxon>
        <taxon>Glomeromycetes</taxon>
        <taxon>Diversisporales</taxon>
        <taxon>Gigasporaceae</taxon>
        <taxon>Dentiscutata</taxon>
    </lineage>
</organism>
<keyword evidence="2" id="KW-1185">Reference proteome</keyword>
<reference evidence="1" key="1">
    <citation type="submission" date="2021-06" db="EMBL/GenBank/DDBJ databases">
        <authorList>
            <person name="Kallberg Y."/>
            <person name="Tangrot J."/>
            <person name="Rosling A."/>
        </authorList>
    </citation>
    <scope>NUCLEOTIDE SEQUENCE</scope>
    <source>
        <strain evidence="1">MA453B</strain>
    </source>
</reference>
<name>A0A9N9KG23_9GLOM</name>
<evidence type="ECO:0000313" key="1">
    <source>
        <dbReference type="EMBL" id="CAG8829110.1"/>
    </source>
</evidence>
<protein>
    <submittedName>
        <fullName evidence="1">21350_t:CDS:1</fullName>
    </submittedName>
</protein>
<dbReference type="Proteomes" id="UP000789405">
    <property type="component" value="Unassembled WGS sequence"/>
</dbReference>
<proteinExistence type="predicted"/>
<dbReference type="OrthoDB" id="2457602at2759"/>
<feature type="non-terminal residue" evidence="1">
    <location>
        <position position="1"/>
    </location>
</feature>
<comment type="caution">
    <text evidence="1">The sequence shown here is derived from an EMBL/GenBank/DDBJ whole genome shotgun (WGS) entry which is preliminary data.</text>
</comment>
<gene>
    <name evidence="1" type="ORF">DERYTH_LOCUS28619</name>
</gene>
<evidence type="ECO:0000313" key="2">
    <source>
        <dbReference type="Proteomes" id="UP000789405"/>
    </source>
</evidence>
<sequence length="40" mass="4495">KLLKKGQPDQGYKLLGKIYFEKASLQGSNEAKDLLSEIKD</sequence>
<dbReference type="AlphaFoldDB" id="A0A9N9KG23"/>
<dbReference type="EMBL" id="CAJVPY010072586">
    <property type="protein sequence ID" value="CAG8829110.1"/>
    <property type="molecule type" value="Genomic_DNA"/>
</dbReference>